<dbReference type="SMART" id="SM00028">
    <property type="entry name" value="TPR"/>
    <property type="match status" value="6"/>
</dbReference>
<feature type="chain" id="PRO_5017242101" description="Tetratricopeptide repeat protein" evidence="4">
    <location>
        <begin position="27"/>
        <end position="596"/>
    </location>
</feature>
<evidence type="ECO:0000256" key="4">
    <source>
        <dbReference type="SAM" id="SignalP"/>
    </source>
</evidence>
<keyword evidence="4" id="KW-0732">Signal</keyword>
<dbReference type="Pfam" id="PF13432">
    <property type="entry name" value="TPR_16"/>
    <property type="match status" value="1"/>
</dbReference>
<proteinExistence type="predicted"/>
<sequence length="596" mass="66272">MKLSNSLLSILFAGFFLQGAALDANAQTGSPLEPTPSAEPVEHIHLHPDSLPSVNLTGEMLYKLLVAEFAAQRGEMGVATDVFYELARTTSDPRLAKRAFQYAMVARNFPKANRAAQLWALIAPNDPEAVASSLAMSASNGETEGLADALWKRIENAQDKEVAIGQAAAIVSKLNDRTAAYDILRSALRDPVQNLPVTWLALSDMAWAARDPGRALAHAERAQQLDPASEPAAQRILEYGLKVDPDAAISAAQRYLERYPQADDLGLLLVRRLTEVGRVDQALMQVQAMREAAPENFDLLYTEAEVNARSERYDQAQALLNEYIAVQMQRRESIDDKASNAIADASDARLMLVRIAERQGNLEEAIEQLSLIDDPSLIFQSQIHKAVLYGRMGKLEQARGVIDAIAPQNDQERTVAALTLASIYRDAGRTDLAVETLEKADKALPDTPEIKYDLGMLYERQGKYDAFEKMMRRIIELTPDDANAYNSLGYTFVEQNTQLDEAQALLEKALQLEPDNPYILDSVGWYFYRTGDYESALQYLQRSFEILPEAEVAAHLGEVLWVMGRKDEARDIWKQGKQKDANNETLLKTIERLGAE</sequence>
<dbReference type="GO" id="GO:0042802">
    <property type="term" value="F:identical protein binding"/>
    <property type="evidence" value="ECO:0007669"/>
    <property type="project" value="InterPro"/>
</dbReference>
<accession>A0A3A1YPI8</accession>
<comment type="caution">
    <text evidence="5">The sequence shown here is derived from an EMBL/GenBank/DDBJ whole genome shotgun (WGS) entry which is preliminary data.</text>
</comment>
<dbReference type="EMBL" id="NQYH01000016">
    <property type="protein sequence ID" value="RIY39416.1"/>
    <property type="molecule type" value="Genomic_DNA"/>
</dbReference>
<keyword evidence="2 3" id="KW-0802">TPR repeat</keyword>
<keyword evidence="1" id="KW-0677">Repeat</keyword>
<organism evidence="5 6">
    <name type="scientific">Neopusillimonas maritima</name>
    <dbReference type="NCBI Taxonomy" id="2026239"/>
    <lineage>
        <taxon>Bacteria</taxon>
        <taxon>Pseudomonadati</taxon>
        <taxon>Pseudomonadota</taxon>
        <taxon>Betaproteobacteria</taxon>
        <taxon>Burkholderiales</taxon>
        <taxon>Alcaligenaceae</taxon>
        <taxon>Neopusillimonas</taxon>
    </lineage>
</organism>
<protein>
    <recommendedName>
        <fullName evidence="7">Tetratricopeptide repeat protein</fullName>
    </recommendedName>
</protein>
<dbReference type="PANTHER" id="PTHR45586">
    <property type="entry name" value="TPR REPEAT-CONTAINING PROTEIN PA4667"/>
    <property type="match status" value="1"/>
</dbReference>
<dbReference type="Pfam" id="PF07721">
    <property type="entry name" value="TPR_4"/>
    <property type="match status" value="1"/>
</dbReference>
<dbReference type="RefSeq" id="WP_119516903.1">
    <property type="nucleotide sequence ID" value="NZ_NQYH01000016.1"/>
</dbReference>
<gene>
    <name evidence="5" type="ORF">CJP73_14325</name>
</gene>
<dbReference type="PROSITE" id="PS50005">
    <property type="entry name" value="TPR"/>
    <property type="match status" value="2"/>
</dbReference>
<dbReference type="Pfam" id="PF14559">
    <property type="entry name" value="TPR_19"/>
    <property type="match status" value="1"/>
</dbReference>
<evidence type="ECO:0008006" key="7">
    <source>
        <dbReference type="Google" id="ProtNLM"/>
    </source>
</evidence>
<dbReference type="InterPro" id="IPR019734">
    <property type="entry name" value="TPR_rpt"/>
</dbReference>
<feature type="repeat" description="TPR" evidence="3">
    <location>
        <begin position="517"/>
        <end position="550"/>
    </location>
</feature>
<feature type="repeat" description="TPR" evidence="3">
    <location>
        <begin position="448"/>
        <end position="481"/>
    </location>
</feature>
<evidence type="ECO:0000256" key="1">
    <source>
        <dbReference type="ARBA" id="ARBA00022737"/>
    </source>
</evidence>
<dbReference type="InterPro" id="IPR011717">
    <property type="entry name" value="TPR-4"/>
</dbReference>
<dbReference type="InterPro" id="IPR011990">
    <property type="entry name" value="TPR-like_helical_dom_sf"/>
</dbReference>
<dbReference type="AlphaFoldDB" id="A0A3A1YPI8"/>
<dbReference type="Gene3D" id="1.25.40.10">
    <property type="entry name" value="Tetratricopeptide repeat domain"/>
    <property type="match status" value="3"/>
</dbReference>
<dbReference type="Proteomes" id="UP000266206">
    <property type="component" value="Unassembled WGS sequence"/>
</dbReference>
<name>A0A3A1YPI8_9BURK</name>
<feature type="signal peptide" evidence="4">
    <location>
        <begin position="1"/>
        <end position="26"/>
    </location>
</feature>
<dbReference type="PROSITE" id="PS50293">
    <property type="entry name" value="TPR_REGION"/>
    <property type="match status" value="1"/>
</dbReference>
<evidence type="ECO:0000256" key="3">
    <source>
        <dbReference type="PROSITE-ProRule" id="PRU00339"/>
    </source>
</evidence>
<dbReference type="InterPro" id="IPR051012">
    <property type="entry name" value="CellSynth/LPSAsmb/PSIAsmb"/>
</dbReference>
<evidence type="ECO:0000313" key="6">
    <source>
        <dbReference type="Proteomes" id="UP000266206"/>
    </source>
</evidence>
<evidence type="ECO:0000313" key="5">
    <source>
        <dbReference type="EMBL" id="RIY39416.1"/>
    </source>
</evidence>
<dbReference type="SUPFAM" id="SSF48452">
    <property type="entry name" value="TPR-like"/>
    <property type="match status" value="2"/>
</dbReference>
<dbReference type="PANTHER" id="PTHR45586:SF16">
    <property type="entry name" value="DOMAIN PROTEIN, PUTATIVE-RELATED"/>
    <property type="match status" value="1"/>
</dbReference>
<dbReference type="OrthoDB" id="9766710at2"/>
<evidence type="ECO:0000256" key="2">
    <source>
        <dbReference type="ARBA" id="ARBA00022803"/>
    </source>
</evidence>
<reference evidence="5 6" key="1">
    <citation type="submission" date="2017-08" db="EMBL/GenBank/DDBJ databases">
        <title>Pusillimonas indicus sp. nov., a member of the family Alcaligenaceae isolated from surface seawater.</title>
        <authorList>
            <person name="Li J."/>
        </authorList>
    </citation>
    <scope>NUCLEOTIDE SEQUENCE [LARGE SCALE GENOMIC DNA]</scope>
    <source>
        <strain evidence="5 6">L52-1-41</strain>
    </source>
</reference>